<comment type="caution">
    <text evidence="2">The sequence shown here is derived from an EMBL/GenBank/DDBJ whole genome shotgun (WGS) entry which is preliminary data.</text>
</comment>
<name>A0ABN2WI87_9ACTN</name>
<proteinExistence type="predicted"/>
<dbReference type="Proteomes" id="UP001500897">
    <property type="component" value="Unassembled WGS sequence"/>
</dbReference>
<evidence type="ECO:0000256" key="1">
    <source>
        <dbReference type="SAM" id="MobiDB-lite"/>
    </source>
</evidence>
<evidence type="ECO:0000313" key="3">
    <source>
        <dbReference type="Proteomes" id="UP001500897"/>
    </source>
</evidence>
<keyword evidence="3" id="KW-1185">Reference proteome</keyword>
<gene>
    <name evidence="2" type="ORF">GCM10009759_18350</name>
</gene>
<feature type="region of interest" description="Disordered" evidence="1">
    <location>
        <begin position="1"/>
        <end position="27"/>
    </location>
</feature>
<organism evidence="2 3">
    <name type="scientific">Kitasatospora saccharophila</name>
    <dbReference type="NCBI Taxonomy" id="407973"/>
    <lineage>
        <taxon>Bacteria</taxon>
        <taxon>Bacillati</taxon>
        <taxon>Actinomycetota</taxon>
        <taxon>Actinomycetes</taxon>
        <taxon>Kitasatosporales</taxon>
        <taxon>Streptomycetaceae</taxon>
        <taxon>Kitasatospora</taxon>
    </lineage>
</organism>
<evidence type="ECO:0000313" key="2">
    <source>
        <dbReference type="EMBL" id="GAA2092555.1"/>
    </source>
</evidence>
<reference evidence="2 3" key="1">
    <citation type="journal article" date="2019" name="Int. J. Syst. Evol. Microbiol.">
        <title>The Global Catalogue of Microorganisms (GCM) 10K type strain sequencing project: providing services to taxonomists for standard genome sequencing and annotation.</title>
        <authorList>
            <consortium name="The Broad Institute Genomics Platform"/>
            <consortium name="The Broad Institute Genome Sequencing Center for Infectious Disease"/>
            <person name="Wu L."/>
            <person name="Ma J."/>
        </authorList>
    </citation>
    <scope>NUCLEOTIDE SEQUENCE [LARGE SCALE GENOMIC DNA]</scope>
    <source>
        <strain evidence="2 3">JCM 14559</strain>
    </source>
</reference>
<sequence length="294" mass="32171">MLDREPREPPMSRNSRRPRRCSAEPSQRSEEAFVTGILTGEADFERVRSWRVTDAPDYGTYLREAGELLAGAVEEYGTVRARMFHPEDFADYCLLHGLDVREQVARDGYLVNPPLRTQLVTYRGEDLADFLPRLVRAREGGLVLCHADLLMDGALCGAEGAAADPRVRWTYQQASEVFRRVLVGAGCGAYEFRVVVDAPGGPLEARARVLHWEDGAVRINDEDLDLVTAVLCAGLYCELPGAAVLHGTQGSGALCGEYRQVAWAWRSTGYEWSPAELAVAGVAAAPGFSLGTVV</sequence>
<dbReference type="EMBL" id="BAAANS010000009">
    <property type="protein sequence ID" value="GAA2092555.1"/>
    <property type="molecule type" value="Genomic_DNA"/>
</dbReference>
<feature type="compositionally biased region" description="Basic and acidic residues" evidence="1">
    <location>
        <begin position="1"/>
        <end position="10"/>
    </location>
</feature>
<accession>A0ABN2WI87</accession>
<protein>
    <submittedName>
        <fullName evidence="2">Uncharacterized protein</fullName>
    </submittedName>
</protein>